<evidence type="ECO:0000313" key="2">
    <source>
        <dbReference type="Proteomes" id="UP000439903"/>
    </source>
</evidence>
<organism evidence="1 2">
    <name type="scientific">Gigaspora margarita</name>
    <dbReference type="NCBI Taxonomy" id="4874"/>
    <lineage>
        <taxon>Eukaryota</taxon>
        <taxon>Fungi</taxon>
        <taxon>Fungi incertae sedis</taxon>
        <taxon>Mucoromycota</taxon>
        <taxon>Glomeromycotina</taxon>
        <taxon>Glomeromycetes</taxon>
        <taxon>Diversisporales</taxon>
        <taxon>Gigasporaceae</taxon>
        <taxon>Gigaspora</taxon>
    </lineage>
</organism>
<keyword evidence="1" id="KW-0378">Hydrolase</keyword>
<comment type="caution">
    <text evidence="1">The sequence shown here is derived from an EMBL/GenBank/DDBJ whole genome shotgun (WGS) entry which is preliminary data.</text>
</comment>
<sequence length="352" mass="40671">MLVRYTKATVLLRKAQEFFPHSFSPLQTKLQTWPSLIYSVQARHIHTYSDTKDALKTGVRNVKENKKEGVKNNLKIVKWIRIVTSADLVLFDLSFANWYNHQNERIFLNAFEHGSCSEPDITQKELIYCEVVIKQLRRILEPISGHCSYHIIVGSYRSSKTTVIQQCARDVGKEVIYVDISPILDNFIDNFAKAIGYSFNEYVSFTESFKQKIIGNREPVEQPRFLRVLDAFERGARKYKANNSKPPLLIINNINGQICNLKEYSNLINRGMPFEEVRKTVLSAIDDNFHQAQMIKSKRNHVSGKVIVQEMLKNKKIGLNTFIKLVNNKQMGDELLQANVFSYNPESRTVTF</sequence>
<keyword evidence="2" id="KW-1185">Reference proteome</keyword>
<evidence type="ECO:0000313" key="1">
    <source>
        <dbReference type="EMBL" id="KAF0451241.1"/>
    </source>
</evidence>
<name>A0A8H4A9J2_GIGMA</name>
<accession>A0A8H4A9J2</accession>
<dbReference type="GO" id="GO:0016787">
    <property type="term" value="F:hydrolase activity"/>
    <property type="evidence" value="ECO:0007669"/>
    <property type="project" value="UniProtKB-KW"/>
</dbReference>
<dbReference type="SUPFAM" id="SSF52540">
    <property type="entry name" value="P-loop containing nucleoside triphosphate hydrolases"/>
    <property type="match status" value="1"/>
</dbReference>
<dbReference type="InterPro" id="IPR027417">
    <property type="entry name" value="P-loop_NTPase"/>
</dbReference>
<dbReference type="Gene3D" id="3.40.50.300">
    <property type="entry name" value="P-loop containing nucleotide triphosphate hydrolases"/>
    <property type="match status" value="1"/>
</dbReference>
<reference evidence="1 2" key="1">
    <citation type="journal article" date="2019" name="Environ. Microbiol.">
        <title>At the nexus of three kingdoms: the genome of the mycorrhizal fungus Gigaspora margarita provides insights into plant, endobacterial and fungal interactions.</title>
        <authorList>
            <person name="Venice F."/>
            <person name="Ghignone S."/>
            <person name="Salvioli di Fossalunga A."/>
            <person name="Amselem J."/>
            <person name="Novero M."/>
            <person name="Xianan X."/>
            <person name="Sedzielewska Toro K."/>
            <person name="Morin E."/>
            <person name="Lipzen A."/>
            <person name="Grigoriev I.V."/>
            <person name="Henrissat B."/>
            <person name="Martin F.M."/>
            <person name="Bonfante P."/>
        </authorList>
    </citation>
    <scope>NUCLEOTIDE SEQUENCE [LARGE SCALE GENOMIC DNA]</scope>
    <source>
        <strain evidence="1 2">BEG34</strain>
    </source>
</reference>
<dbReference type="EMBL" id="WTPW01001173">
    <property type="protein sequence ID" value="KAF0451241.1"/>
    <property type="molecule type" value="Genomic_DNA"/>
</dbReference>
<dbReference type="Proteomes" id="UP000439903">
    <property type="component" value="Unassembled WGS sequence"/>
</dbReference>
<dbReference type="OrthoDB" id="511599at2759"/>
<proteinExistence type="predicted"/>
<protein>
    <submittedName>
        <fullName evidence="1">P-loop containing nucleoside triphosphate hydrolase protein</fullName>
    </submittedName>
</protein>
<gene>
    <name evidence="1" type="ORF">F8M41_002066</name>
</gene>
<dbReference type="AlphaFoldDB" id="A0A8H4A9J2"/>